<organism evidence="6 7">
    <name type="scientific">Phanerochaete sordida</name>
    <dbReference type="NCBI Taxonomy" id="48140"/>
    <lineage>
        <taxon>Eukaryota</taxon>
        <taxon>Fungi</taxon>
        <taxon>Dikarya</taxon>
        <taxon>Basidiomycota</taxon>
        <taxon>Agaricomycotina</taxon>
        <taxon>Agaricomycetes</taxon>
        <taxon>Polyporales</taxon>
        <taxon>Phanerochaetaceae</taxon>
        <taxon>Phanerochaete</taxon>
    </lineage>
</organism>
<sequence length="303" mass="32860">MNSTAQPERVLASASPYHYTPTRAVCILFVILFAVSTLWHAFNGVRYRLWWVFPTIFLAGGGETAGWIGRTMSSYNVTNRSGFMIQIVCLILAPTPLLASIFIIFSNLAQKIGTSYSRLTPRLYSRVFLTCDIIALVIQGGGGGIAAGAVTESSQKLGSNVMLIGIIFQTVAMVVFMLLATEFFVRYAANRPARPGAGGARAYGAALHPKVKLMAIGTSAATLFLFVRAIYRLFELADGWNGPINSTQWYFDVFDGGMITLAMYSLNVFHPGPLLFAVPDDAAAADAQKQAYATVDSLPMKQV</sequence>
<dbReference type="GO" id="GO:0000324">
    <property type="term" value="C:fungal-type vacuole"/>
    <property type="evidence" value="ECO:0007669"/>
    <property type="project" value="TreeGrafter"/>
</dbReference>
<reference evidence="6 7" key="1">
    <citation type="submission" date="2021-08" db="EMBL/GenBank/DDBJ databases">
        <title>Draft Genome Sequence of Phanerochaete sordida strain YK-624.</title>
        <authorList>
            <person name="Mori T."/>
            <person name="Dohra H."/>
            <person name="Suzuki T."/>
            <person name="Kawagishi H."/>
            <person name="Hirai H."/>
        </authorList>
    </citation>
    <scope>NUCLEOTIDE SEQUENCE [LARGE SCALE GENOMIC DNA]</scope>
    <source>
        <strain evidence="6 7">YK-624</strain>
    </source>
</reference>
<dbReference type="PANTHER" id="PTHR31465">
    <property type="entry name" value="PROTEIN RTA1-RELATED"/>
    <property type="match status" value="1"/>
</dbReference>
<evidence type="ECO:0000256" key="5">
    <source>
        <dbReference type="SAM" id="Phobius"/>
    </source>
</evidence>
<feature type="transmembrane region" description="Helical" evidence="5">
    <location>
        <begin position="20"/>
        <end position="42"/>
    </location>
</feature>
<comment type="caution">
    <text evidence="6">The sequence shown here is derived from an EMBL/GenBank/DDBJ whole genome shotgun (WGS) entry which is preliminary data.</text>
</comment>
<dbReference type="GO" id="GO:0005886">
    <property type="term" value="C:plasma membrane"/>
    <property type="evidence" value="ECO:0007669"/>
    <property type="project" value="TreeGrafter"/>
</dbReference>
<evidence type="ECO:0000256" key="1">
    <source>
        <dbReference type="ARBA" id="ARBA00004141"/>
    </source>
</evidence>
<dbReference type="Proteomes" id="UP000703269">
    <property type="component" value="Unassembled WGS sequence"/>
</dbReference>
<dbReference type="PANTHER" id="PTHR31465:SF9">
    <property type="entry name" value="SPHINGOID LONG-CHAIN BASE TRANSPORTER RSB1"/>
    <property type="match status" value="1"/>
</dbReference>
<proteinExistence type="predicted"/>
<evidence type="ECO:0000256" key="2">
    <source>
        <dbReference type="ARBA" id="ARBA00022692"/>
    </source>
</evidence>
<dbReference type="OrthoDB" id="3358017at2759"/>
<evidence type="ECO:0000256" key="3">
    <source>
        <dbReference type="ARBA" id="ARBA00022989"/>
    </source>
</evidence>
<evidence type="ECO:0000313" key="6">
    <source>
        <dbReference type="EMBL" id="GJE93227.1"/>
    </source>
</evidence>
<accession>A0A9P3GEC9</accession>
<gene>
    <name evidence="6" type="ORF">PsYK624_093860</name>
</gene>
<dbReference type="AlphaFoldDB" id="A0A9P3GEC9"/>
<keyword evidence="2 5" id="KW-0812">Transmembrane</keyword>
<protein>
    <submittedName>
        <fullName evidence="6">RTA1 domain-containing protein</fullName>
    </submittedName>
</protein>
<dbReference type="Pfam" id="PF04479">
    <property type="entry name" value="RTA1"/>
    <property type="match status" value="1"/>
</dbReference>
<keyword evidence="4 5" id="KW-0472">Membrane</keyword>
<comment type="subcellular location">
    <subcellularLocation>
        <location evidence="1">Membrane</location>
        <topology evidence="1">Multi-pass membrane protein</topology>
    </subcellularLocation>
</comment>
<feature type="transmembrane region" description="Helical" evidence="5">
    <location>
        <begin position="83"/>
        <end position="106"/>
    </location>
</feature>
<feature type="transmembrane region" description="Helical" evidence="5">
    <location>
        <begin position="127"/>
        <end position="150"/>
    </location>
</feature>
<evidence type="ECO:0000313" key="7">
    <source>
        <dbReference type="Proteomes" id="UP000703269"/>
    </source>
</evidence>
<keyword evidence="3 5" id="KW-1133">Transmembrane helix</keyword>
<dbReference type="InterPro" id="IPR007568">
    <property type="entry name" value="RTA1"/>
</dbReference>
<name>A0A9P3GEC9_9APHY</name>
<dbReference type="EMBL" id="BPQB01000031">
    <property type="protein sequence ID" value="GJE93227.1"/>
    <property type="molecule type" value="Genomic_DNA"/>
</dbReference>
<feature type="transmembrane region" description="Helical" evidence="5">
    <location>
        <begin position="162"/>
        <end position="185"/>
    </location>
</feature>
<evidence type="ECO:0000256" key="4">
    <source>
        <dbReference type="ARBA" id="ARBA00023136"/>
    </source>
</evidence>
<feature type="transmembrane region" description="Helical" evidence="5">
    <location>
        <begin position="49"/>
        <end position="68"/>
    </location>
</feature>
<keyword evidence="7" id="KW-1185">Reference proteome</keyword>